<dbReference type="EMBL" id="HACG01016236">
    <property type="protein sequence ID" value="CEK63101.1"/>
    <property type="molecule type" value="Transcribed_RNA"/>
</dbReference>
<feature type="non-terminal residue" evidence="1">
    <location>
        <position position="55"/>
    </location>
</feature>
<sequence length="55" mass="6184">MCSSKLIQSLDIFNINFSVQQMVDKRQKIILLDSQTISGIDANLCSEQSSSLMFN</sequence>
<proteinExistence type="predicted"/>
<accession>A0A0B6Z5D9</accession>
<gene>
    <name evidence="1" type="primary">ORF47161</name>
</gene>
<name>A0A0B6Z5D9_9EUPU</name>
<dbReference type="AlphaFoldDB" id="A0A0B6Z5D9"/>
<organism evidence="1">
    <name type="scientific">Arion vulgaris</name>
    <dbReference type="NCBI Taxonomy" id="1028688"/>
    <lineage>
        <taxon>Eukaryota</taxon>
        <taxon>Metazoa</taxon>
        <taxon>Spiralia</taxon>
        <taxon>Lophotrochozoa</taxon>
        <taxon>Mollusca</taxon>
        <taxon>Gastropoda</taxon>
        <taxon>Heterobranchia</taxon>
        <taxon>Euthyneura</taxon>
        <taxon>Panpulmonata</taxon>
        <taxon>Eupulmonata</taxon>
        <taxon>Stylommatophora</taxon>
        <taxon>Helicina</taxon>
        <taxon>Arionoidea</taxon>
        <taxon>Arionidae</taxon>
        <taxon>Arion</taxon>
    </lineage>
</organism>
<protein>
    <submittedName>
        <fullName evidence="1">Uncharacterized protein</fullName>
    </submittedName>
</protein>
<reference evidence="1" key="1">
    <citation type="submission" date="2014-12" db="EMBL/GenBank/DDBJ databases">
        <title>Insight into the proteome of Arion vulgaris.</title>
        <authorList>
            <person name="Aradska J."/>
            <person name="Bulat T."/>
            <person name="Smidak R."/>
            <person name="Sarate P."/>
            <person name="Gangsoo J."/>
            <person name="Sialana F."/>
            <person name="Bilban M."/>
            <person name="Lubec G."/>
        </authorList>
    </citation>
    <scope>NUCLEOTIDE SEQUENCE</scope>
    <source>
        <tissue evidence="1">Skin</tissue>
    </source>
</reference>
<evidence type="ECO:0000313" key="1">
    <source>
        <dbReference type="EMBL" id="CEK63101.1"/>
    </source>
</evidence>